<keyword evidence="3" id="KW-1185">Reference proteome</keyword>
<feature type="region of interest" description="Disordered" evidence="1">
    <location>
        <begin position="1"/>
        <end position="30"/>
    </location>
</feature>
<evidence type="ECO:0000256" key="1">
    <source>
        <dbReference type="SAM" id="MobiDB-lite"/>
    </source>
</evidence>
<dbReference type="InterPro" id="IPR058292">
    <property type="entry name" value="DUF7986"/>
</dbReference>
<name>D0LI66_HALO1</name>
<evidence type="ECO:0000313" key="2">
    <source>
        <dbReference type="EMBL" id="ACY16445.1"/>
    </source>
</evidence>
<gene>
    <name evidence="2" type="ordered locus">Hoch_3946</name>
</gene>
<dbReference type="STRING" id="502025.Hoch_3946"/>
<sequence>MSIPAESGDVAAGAGQGAARTSAAEEAVTPASGRHALITSVLDDAIERFGGDRHRAAITAARDFYDERRGRVFEDESLWESWMQAFLEWYVLEWPQPAAASAAAAEAATAAAAADRGQPDSSTGTETAGAELATPARAVRATAMAALVREARERGEGEREAAARACLSSQRSLFEVRELSTGRVEVSDLIGGAQFEVSEPRAMMGVSIGDVVEMRLIGFDGEVIFGRTFCFHPSGTRDAIVAHVRRMRAQGKTRQDIVDFCASLRIRCERYRHVAPTRIYASARASDGADAPVSIAPR</sequence>
<evidence type="ECO:0000313" key="3">
    <source>
        <dbReference type="Proteomes" id="UP000001880"/>
    </source>
</evidence>
<protein>
    <submittedName>
        <fullName evidence="2">Uncharacterized protein</fullName>
    </submittedName>
</protein>
<proteinExistence type="predicted"/>
<dbReference type="AlphaFoldDB" id="D0LI66"/>
<dbReference type="HOGENOM" id="CLU_933061_0_0_7"/>
<dbReference type="KEGG" id="hoh:Hoch_3946"/>
<reference evidence="2 3" key="1">
    <citation type="journal article" date="2010" name="Stand. Genomic Sci.">
        <title>Complete genome sequence of Haliangium ochraceum type strain (SMP-2).</title>
        <authorList>
            <consortium name="US DOE Joint Genome Institute (JGI-PGF)"/>
            <person name="Ivanova N."/>
            <person name="Daum C."/>
            <person name="Lang E."/>
            <person name="Abt B."/>
            <person name="Kopitz M."/>
            <person name="Saunders E."/>
            <person name="Lapidus A."/>
            <person name="Lucas S."/>
            <person name="Glavina Del Rio T."/>
            <person name="Nolan M."/>
            <person name="Tice H."/>
            <person name="Copeland A."/>
            <person name="Cheng J.F."/>
            <person name="Chen F."/>
            <person name="Bruce D."/>
            <person name="Goodwin L."/>
            <person name="Pitluck S."/>
            <person name="Mavromatis K."/>
            <person name="Pati A."/>
            <person name="Mikhailova N."/>
            <person name="Chen A."/>
            <person name="Palaniappan K."/>
            <person name="Land M."/>
            <person name="Hauser L."/>
            <person name="Chang Y.J."/>
            <person name="Jeffries C.D."/>
            <person name="Detter J.C."/>
            <person name="Brettin T."/>
            <person name="Rohde M."/>
            <person name="Goker M."/>
            <person name="Bristow J."/>
            <person name="Markowitz V."/>
            <person name="Eisen J.A."/>
            <person name="Hugenholtz P."/>
            <person name="Kyrpides N.C."/>
            <person name="Klenk H.P."/>
        </authorList>
    </citation>
    <scope>NUCLEOTIDE SEQUENCE [LARGE SCALE GENOMIC DNA]</scope>
    <source>
        <strain evidence="3">DSM 14365 / CIP 107738 / JCM 11303 / AJ 13395 / SMP-2</strain>
    </source>
</reference>
<dbReference type="eggNOG" id="ENOG5033949">
    <property type="taxonomic scope" value="Bacteria"/>
</dbReference>
<dbReference type="Proteomes" id="UP000001880">
    <property type="component" value="Chromosome"/>
</dbReference>
<feature type="compositionally biased region" description="Low complexity" evidence="1">
    <location>
        <begin position="8"/>
        <end position="24"/>
    </location>
</feature>
<organism evidence="2 3">
    <name type="scientific">Haliangium ochraceum (strain DSM 14365 / JCM 11303 / SMP-2)</name>
    <dbReference type="NCBI Taxonomy" id="502025"/>
    <lineage>
        <taxon>Bacteria</taxon>
        <taxon>Pseudomonadati</taxon>
        <taxon>Myxococcota</taxon>
        <taxon>Polyangia</taxon>
        <taxon>Haliangiales</taxon>
        <taxon>Kofleriaceae</taxon>
        <taxon>Haliangium</taxon>
    </lineage>
</organism>
<dbReference type="Pfam" id="PF25948">
    <property type="entry name" value="DUF7986"/>
    <property type="match status" value="1"/>
</dbReference>
<dbReference type="OrthoDB" id="5500404at2"/>
<dbReference type="RefSeq" id="WP_012829044.1">
    <property type="nucleotide sequence ID" value="NC_013440.1"/>
</dbReference>
<feature type="region of interest" description="Disordered" evidence="1">
    <location>
        <begin position="111"/>
        <end position="131"/>
    </location>
</feature>
<accession>D0LI66</accession>
<dbReference type="EMBL" id="CP001804">
    <property type="protein sequence ID" value="ACY16445.1"/>
    <property type="molecule type" value="Genomic_DNA"/>
</dbReference>